<dbReference type="AlphaFoldDB" id="A0A8S1MKU5"/>
<sequence>MIFKMLVLENIQQRNQIIKQIKSFKIGQQNQRIRRT</sequence>
<proteinExistence type="predicted"/>
<gene>
    <name evidence="1" type="ORF">PPRIM_AZ9-3.1.T0630147</name>
</gene>
<evidence type="ECO:0000313" key="2">
    <source>
        <dbReference type="Proteomes" id="UP000688137"/>
    </source>
</evidence>
<dbReference type="EMBL" id="CAJJDM010000064">
    <property type="protein sequence ID" value="CAD8080209.1"/>
    <property type="molecule type" value="Genomic_DNA"/>
</dbReference>
<accession>A0A8S1MKU5</accession>
<name>A0A8S1MKU5_PARPR</name>
<evidence type="ECO:0000313" key="1">
    <source>
        <dbReference type="EMBL" id="CAD8080209.1"/>
    </source>
</evidence>
<dbReference type="Proteomes" id="UP000688137">
    <property type="component" value="Unassembled WGS sequence"/>
</dbReference>
<comment type="caution">
    <text evidence="1">The sequence shown here is derived from an EMBL/GenBank/DDBJ whole genome shotgun (WGS) entry which is preliminary data.</text>
</comment>
<organism evidence="1 2">
    <name type="scientific">Paramecium primaurelia</name>
    <dbReference type="NCBI Taxonomy" id="5886"/>
    <lineage>
        <taxon>Eukaryota</taxon>
        <taxon>Sar</taxon>
        <taxon>Alveolata</taxon>
        <taxon>Ciliophora</taxon>
        <taxon>Intramacronucleata</taxon>
        <taxon>Oligohymenophorea</taxon>
        <taxon>Peniculida</taxon>
        <taxon>Parameciidae</taxon>
        <taxon>Paramecium</taxon>
    </lineage>
</organism>
<protein>
    <submittedName>
        <fullName evidence="1">Uncharacterized protein</fullName>
    </submittedName>
</protein>
<keyword evidence="2" id="KW-1185">Reference proteome</keyword>
<reference evidence="1" key="1">
    <citation type="submission" date="2021-01" db="EMBL/GenBank/DDBJ databases">
        <authorList>
            <consortium name="Genoscope - CEA"/>
            <person name="William W."/>
        </authorList>
    </citation>
    <scope>NUCLEOTIDE SEQUENCE</scope>
</reference>